<feature type="compositionally biased region" description="Basic residues" evidence="1">
    <location>
        <begin position="762"/>
        <end position="773"/>
    </location>
</feature>
<evidence type="ECO:0000313" key="2">
    <source>
        <dbReference type="Ensembl" id="ENSLLEP00000015024.1"/>
    </source>
</evidence>
<dbReference type="GeneTree" id="ENSGT00390000016400"/>
<reference evidence="2" key="2">
    <citation type="submission" date="2025-09" db="UniProtKB">
        <authorList>
            <consortium name="Ensembl"/>
        </authorList>
    </citation>
    <scope>IDENTIFICATION</scope>
</reference>
<reference evidence="2" key="1">
    <citation type="submission" date="2025-08" db="UniProtKB">
        <authorList>
            <consortium name="Ensembl"/>
        </authorList>
    </citation>
    <scope>IDENTIFICATION</scope>
</reference>
<feature type="region of interest" description="Disordered" evidence="1">
    <location>
        <begin position="198"/>
        <end position="239"/>
    </location>
</feature>
<dbReference type="InterPro" id="IPR031479">
    <property type="entry name" value="SLX4IP"/>
</dbReference>
<name>A0A8C5MJQ0_9ANUR</name>
<dbReference type="PANTHER" id="PTHR28557:SF1">
    <property type="entry name" value="PROTEIN SLX4IP"/>
    <property type="match status" value="1"/>
</dbReference>
<evidence type="ECO:0000313" key="3">
    <source>
        <dbReference type="Proteomes" id="UP000694569"/>
    </source>
</evidence>
<feature type="compositionally biased region" description="Polar residues" evidence="1">
    <location>
        <begin position="157"/>
        <end position="166"/>
    </location>
</feature>
<feature type="compositionally biased region" description="Polar residues" evidence="1">
    <location>
        <begin position="131"/>
        <end position="149"/>
    </location>
</feature>
<feature type="region of interest" description="Disordered" evidence="1">
    <location>
        <begin position="744"/>
        <end position="773"/>
    </location>
</feature>
<proteinExistence type="predicted"/>
<feature type="region of interest" description="Disordered" evidence="1">
    <location>
        <begin position="129"/>
        <end position="166"/>
    </location>
</feature>
<dbReference type="OrthoDB" id="9933290at2759"/>
<dbReference type="AlphaFoldDB" id="A0A8C5MJQ0"/>
<sequence length="773" mass="83695">MLDKLVIKCGNFAVLVDLHVLPRGTSKDTSWFSVQEKEEVCVLLKDTIEWRVRQHAESHKQPPGPKHQEYTQSSPLFLKGSRLRVAAYFIKRWVKLRFVVKNQYREMHVFPDRFVVCASQLETDPSLPIGNANNAASRSEDCSSGTSRYFTERRGNETSSTLSNTPKKQAVLRNIVKKTESTKDSCCTTKPRADGEVFPCLGLTDTRDEGTEDQPPTNVRSPGKCRSAAKPEDCTNTTENSLVLPLPEVENHVNRPLPFETISQQNQQYTGSLKEPKLGAAPSQAVESAVPEEKQSLVAEVTQHKRRRHSSDGKTRAHKKADLRDDLFVCLNGKINYESHGTNADVDLLRSSSFSNPSADAMETTKTRTTDKLQELTKTAKMPLQTGTGELVAQTRTGELVAQTRTGELVAQTRTGELVAQTRTGELVARNRTGELVAQTRTGELVARNRTGELVAQTSTGELVAQTRTGELVAQTRTGELVAQTRTGELVAQTRTGELVARNRTGELVAQTSTGELVAQTRTGELVAQTRTGELVAQTRTGELVAQNETGELVVQTGTGELVVKTGPGELVAQTGTGELVAQTGPGELVAQTGPGELVAQTGTGELVAQTGTGELVAQTGTGELVAQTGTGELVLQTGELVAQTGTGGLLEQTGICKLVEQPGTGDLVEQTGTGDLADKVVTQKRLDHTGKDKLMEQNCVGNLPKETRPGNLSDPRAKCKPPQQTDCRSEHIRSHAMSLASSINTGRISNDHMKATEHQPKKLKLQRAKKGQ</sequence>
<dbReference type="Pfam" id="PF15744">
    <property type="entry name" value="UPF0492"/>
    <property type="match status" value="1"/>
</dbReference>
<evidence type="ECO:0008006" key="4">
    <source>
        <dbReference type="Google" id="ProtNLM"/>
    </source>
</evidence>
<accession>A0A8C5MJQ0</accession>
<feature type="compositionally biased region" description="Basic and acidic residues" evidence="1">
    <location>
        <begin position="750"/>
        <end position="761"/>
    </location>
</feature>
<protein>
    <recommendedName>
        <fullName evidence="4">Protein SLX4IP</fullName>
    </recommendedName>
</protein>
<feature type="region of interest" description="Disordered" evidence="1">
    <location>
        <begin position="702"/>
        <end position="727"/>
    </location>
</feature>
<dbReference type="PANTHER" id="PTHR28557">
    <property type="entry name" value="PROTEIN SLX4IP"/>
    <property type="match status" value="1"/>
</dbReference>
<keyword evidence="3" id="KW-1185">Reference proteome</keyword>
<dbReference type="Proteomes" id="UP000694569">
    <property type="component" value="Unplaced"/>
</dbReference>
<dbReference type="Ensembl" id="ENSLLET00000015603.1">
    <property type="protein sequence ID" value="ENSLLEP00000015024.1"/>
    <property type="gene ID" value="ENSLLEG00000009571.1"/>
</dbReference>
<evidence type="ECO:0000256" key="1">
    <source>
        <dbReference type="SAM" id="MobiDB-lite"/>
    </source>
</evidence>
<organism evidence="2 3">
    <name type="scientific">Leptobrachium leishanense</name>
    <name type="common">Leishan spiny toad</name>
    <dbReference type="NCBI Taxonomy" id="445787"/>
    <lineage>
        <taxon>Eukaryota</taxon>
        <taxon>Metazoa</taxon>
        <taxon>Chordata</taxon>
        <taxon>Craniata</taxon>
        <taxon>Vertebrata</taxon>
        <taxon>Euteleostomi</taxon>
        <taxon>Amphibia</taxon>
        <taxon>Batrachia</taxon>
        <taxon>Anura</taxon>
        <taxon>Pelobatoidea</taxon>
        <taxon>Megophryidae</taxon>
        <taxon>Leptobrachium</taxon>
    </lineage>
</organism>